<organism evidence="2 3">
    <name type="scientific">Pedobacter albus</name>
    <dbReference type="NCBI Taxonomy" id="3113905"/>
    <lineage>
        <taxon>Bacteria</taxon>
        <taxon>Pseudomonadati</taxon>
        <taxon>Bacteroidota</taxon>
        <taxon>Sphingobacteriia</taxon>
        <taxon>Sphingobacteriales</taxon>
        <taxon>Sphingobacteriaceae</taxon>
        <taxon>Pedobacter</taxon>
    </lineage>
</organism>
<dbReference type="EMBL" id="JAZDQT010000003">
    <property type="protein sequence ID" value="MEE1947212.1"/>
    <property type="molecule type" value="Genomic_DNA"/>
</dbReference>
<reference evidence="2 3" key="1">
    <citation type="submission" date="2024-01" db="EMBL/GenBank/DDBJ databases">
        <title>Pedobacter sp. nov., isolated from fresh soil.</title>
        <authorList>
            <person name="Le N.T.T."/>
        </authorList>
    </citation>
    <scope>NUCLEOTIDE SEQUENCE [LARGE SCALE GENOMIC DNA]</scope>
    <source>
        <strain evidence="2 3">KR3-3</strain>
    </source>
</reference>
<protein>
    <submittedName>
        <fullName evidence="2">Uncharacterized protein</fullName>
    </submittedName>
</protein>
<accession>A0ABU7ICW6</accession>
<sequence>MESEELLGSLGQNGNKEQAPERKSPLVSLEKDLAFYADSIKEVAVEIMVEGISAHPIFIAHQHEVSIGELILNREELNTAWTIQASTLEEFIQKGIIHPDKKEHFLKSYKKPENYMCIFVIVPEGANFVYYPYPKATN</sequence>
<feature type="region of interest" description="Disordered" evidence="1">
    <location>
        <begin position="1"/>
        <end position="24"/>
    </location>
</feature>
<evidence type="ECO:0000256" key="1">
    <source>
        <dbReference type="SAM" id="MobiDB-lite"/>
    </source>
</evidence>
<keyword evidence="3" id="KW-1185">Reference proteome</keyword>
<dbReference type="Proteomes" id="UP001336835">
    <property type="component" value="Unassembled WGS sequence"/>
</dbReference>
<proteinExistence type="predicted"/>
<evidence type="ECO:0000313" key="3">
    <source>
        <dbReference type="Proteomes" id="UP001336835"/>
    </source>
</evidence>
<name>A0ABU7ICW6_9SPHI</name>
<dbReference type="RefSeq" id="WP_330109491.1">
    <property type="nucleotide sequence ID" value="NZ_JAZDQT010000003.1"/>
</dbReference>
<comment type="caution">
    <text evidence="2">The sequence shown here is derived from an EMBL/GenBank/DDBJ whole genome shotgun (WGS) entry which is preliminary data.</text>
</comment>
<gene>
    <name evidence="2" type="ORF">VRU48_18945</name>
</gene>
<evidence type="ECO:0000313" key="2">
    <source>
        <dbReference type="EMBL" id="MEE1947212.1"/>
    </source>
</evidence>